<dbReference type="SUPFAM" id="SSF53822">
    <property type="entry name" value="Periplasmic binding protein-like I"/>
    <property type="match status" value="1"/>
</dbReference>
<dbReference type="Pfam" id="PF13377">
    <property type="entry name" value="Peripla_BP_3"/>
    <property type="match status" value="1"/>
</dbReference>
<dbReference type="eggNOG" id="COG2199">
    <property type="taxonomic scope" value="Bacteria"/>
</dbReference>
<dbReference type="PANTHER" id="PTHR30146">
    <property type="entry name" value="LACI-RELATED TRANSCRIPTIONAL REPRESSOR"/>
    <property type="match status" value="1"/>
</dbReference>
<dbReference type="SUPFAM" id="SSF55073">
    <property type="entry name" value="Nucleotide cyclase"/>
    <property type="match status" value="1"/>
</dbReference>
<dbReference type="SMART" id="SM00267">
    <property type="entry name" value="GGDEF"/>
    <property type="match status" value="1"/>
</dbReference>
<comment type="caution">
    <text evidence="5">The sequence shown here is derived from an EMBL/GenBank/DDBJ whole genome shotgun (WGS) entry which is preliminary data.</text>
</comment>
<dbReference type="CDD" id="cd01949">
    <property type="entry name" value="GGDEF"/>
    <property type="match status" value="1"/>
</dbReference>
<name>W7QRA2_9ALTE</name>
<dbReference type="STRING" id="1328313.DS2_07993"/>
<dbReference type="InterPro" id="IPR043128">
    <property type="entry name" value="Rev_trsase/Diguanyl_cyclase"/>
</dbReference>
<evidence type="ECO:0000256" key="1">
    <source>
        <dbReference type="ARBA" id="ARBA00023015"/>
    </source>
</evidence>
<protein>
    <submittedName>
        <fullName evidence="5">Transcriptional regulator</fullName>
    </submittedName>
</protein>
<gene>
    <name evidence="5" type="ORF">DS2_07993</name>
</gene>
<dbReference type="GO" id="GO:0000976">
    <property type="term" value="F:transcription cis-regulatory region binding"/>
    <property type="evidence" value="ECO:0007669"/>
    <property type="project" value="TreeGrafter"/>
</dbReference>
<proteinExistence type="predicted"/>
<keyword evidence="2" id="KW-0238">DNA-binding</keyword>
<keyword evidence="3" id="KW-0804">Transcription</keyword>
<dbReference type="RefSeq" id="WP_035014211.1">
    <property type="nucleotide sequence ID" value="NZ_ARZY01000012.1"/>
</dbReference>
<evidence type="ECO:0000256" key="2">
    <source>
        <dbReference type="ARBA" id="ARBA00023125"/>
    </source>
</evidence>
<dbReference type="AlphaFoldDB" id="W7QRA2"/>
<dbReference type="InterPro" id="IPR028082">
    <property type="entry name" value="Peripla_BP_I"/>
</dbReference>
<dbReference type="InterPro" id="IPR029787">
    <property type="entry name" value="Nucleotide_cyclase"/>
</dbReference>
<evidence type="ECO:0000313" key="5">
    <source>
        <dbReference type="EMBL" id="EWH10398.1"/>
    </source>
</evidence>
<dbReference type="Pfam" id="PF00990">
    <property type="entry name" value="GGDEF"/>
    <property type="match status" value="1"/>
</dbReference>
<dbReference type="GO" id="GO:0003700">
    <property type="term" value="F:DNA-binding transcription factor activity"/>
    <property type="evidence" value="ECO:0007669"/>
    <property type="project" value="TreeGrafter"/>
</dbReference>
<dbReference type="eggNOG" id="COG1609">
    <property type="taxonomic scope" value="Bacteria"/>
</dbReference>
<dbReference type="InterPro" id="IPR046335">
    <property type="entry name" value="LacI/GalR-like_sensor"/>
</dbReference>
<keyword evidence="6" id="KW-1185">Reference proteome</keyword>
<accession>W7QRA2</accession>
<dbReference type="EMBL" id="ARZY01000012">
    <property type="protein sequence ID" value="EWH10398.1"/>
    <property type="molecule type" value="Genomic_DNA"/>
</dbReference>
<keyword evidence="1" id="KW-0805">Transcription regulation</keyword>
<sequence length="628" mass="71769">MVKRQRIGLIITEIVRNNNLRIFKSLKQECARNNALLVVFEGRCLTSQNYGHQQQNFIYRFVSKQSVDGLIVTTAAAPDEYSGEHFNRHFLAPLNNNVVNYYFERPMCHSIRLRSGGGAALMTEHLVKDHGYKTFALMRGPVNSIEANQRFDASMQVLRQHGLAEHTQVYQLTWNSAEALQVAKKILAQDTLPQAMIFPNDESAIAVLDYINNFKPELTGKIAIVGFDNSTNSKLISPQLTTVEHPHEKMSADAVRLLTQANPKEPQAILHDTPLIYRQSCGCNIQTSVESSAQTLFTEDFNLYDNTQSLNYSDFFAKLTTALELRGITGCYISCYLDDAFEVCETTEPPQYSELIYCFHKGQRRAFESRCMFPTLELLPDEHFKADDFSCLVVRNLFYANSHFGFVVFDIEQGRLQDLQELSVTIATTLNTIRMLDKMQKLAHKNQYLLDVLQQKNAQLASHNKSLERMSTIDDMTQVNNRRGFYQNFDYLFKNSDSSQFTFFYADLDNLKKINDSFSHAAGDTAIKLAADCLKKVFRDTDIVARMGGDEFVIAADIDAFTAQNIINRLQQKVETINLQQNLVYHFGISIGYYSFARNDFVDIEYAIKRADEVLYDNKRKRKAKKAQ</sequence>
<dbReference type="NCBIfam" id="TIGR00254">
    <property type="entry name" value="GGDEF"/>
    <property type="match status" value="1"/>
</dbReference>
<evidence type="ECO:0000256" key="3">
    <source>
        <dbReference type="ARBA" id="ARBA00023163"/>
    </source>
</evidence>
<dbReference type="CDD" id="cd06267">
    <property type="entry name" value="PBP1_LacI_sugar_binding-like"/>
    <property type="match status" value="1"/>
</dbReference>
<evidence type="ECO:0000259" key="4">
    <source>
        <dbReference type="PROSITE" id="PS50887"/>
    </source>
</evidence>
<dbReference type="Gene3D" id="3.30.70.270">
    <property type="match status" value="1"/>
</dbReference>
<evidence type="ECO:0000313" key="6">
    <source>
        <dbReference type="Proteomes" id="UP000019276"/>
    </source>
</evidence>
<organism evidence="5 6">
    <name type="scientific">Catenovulum agarivorans DS-2</name>
    <dbReference type="NCBI Taxonomy" id="1328313"/>
    <lineage>
        <taxon>Bacteria</taxon>
        <taxon>Pseudomonadati</taxon>
        <taxon>Pseudomonadota</taxon>
        <taxon>Gammaproteobacteria</taxon>
        <taxon>Alteromonadales</taxon>
        <taxon>Alteromonadaceae</taxon>
        <taxon>Catenovulum</taxon>
    </lineage>
</organism>
<dbReference type="PROSITE" id="PS50887">
    <property type="entry name" value="GGDEF"/>
    <property type="match status" value="1"/>
</dbReference>
<dbReference type="Gene3D" id="3.40.50.2300">
    <property type="match status" value="2"/>
</dbReference>
<dbReference type="OrthoDB" id="8864477at2"/>
<reference evidence="5 6" key="1">
    <citation type="journal article" date="2014" name="Genome Announc.">
        <title>Draft Genome Sequence of the Agar-Degrading Bacterium Catenovulum sp. Strain DS-2, Isolated from Intestines of Haliotis diversicolor.</title>
        <authorList>
            <person name="Shan D."/>
            <person name="Li X."/>
            <person name="Gu Z."/>
            <person name="Wei G."/>
            <person name="Gao Z."/>
            <person name="Shao Z."/>
        </authorList>
    </citation>
    <scope>NUCLEOTIDE SEQUENCE [LARGE SCALE GENOMIC DNA]</scope>
    <source>
        <strain evidence="5 6">DS-2</strain>
    </source>
</reference>
<dbReference type="InterPro" id="IPR000160">
    <property type="entry name" value="GGDEF_dom"/>
</dbReference>
<dbReference type="Proteomes" id="UP000019276">
    <property type="component" value="Unassembled WGS sequence"/>
</dbReference>
<feature type="domain" description="GGDEF" evidence="4">
    <location>
        <begin position="499"/>
        <end position="628"/>
    </location>
</feature>
<dbReference type="PANTHER" id="PTHR30146:SF24">
    <property type="entry name" value="XYLOSE OPERON REGULATORY PROTEIN"/>
    <property type="match status" value="1"/>
</dbReference>